<dbReference type="NCBIfam" id="TIGR01414">
    <property type="entry name" value="autotrans_barl"/>
    <property type="match status" value="1"/>
</dbReference>
<reference evidence="2 3" key="1">
    <citation type="submission" date="2019-03" db="EMBL/GenBank/DDBJ databases">
        <authorList>
            <consortium name="Pathogen Informatics"/>
        </authorList>
    </citation>
    <scope>NUCLEOTIDE SEQUENCE [LARGE SCALE GENOMIC DNA]</scope>
    <source>
        <strain evidence="2 3">NCTC12282</strain>
    </source>
</reference>
<dbReference type="Proteomes" id="UP000373449">
    <property type="component" value="Unassembled WGS sequence"/>
</dbReference>
<dbReference type="GO" id="GO:0019867">
    <property type="term" value="C:outer membrane"/>
    <property type="evidence" value="ECO:0007669"/>
    <property type="project" value="InterPro"/>
</dbReference>
<protein>
    <submittedName>
        <fullName evidence="2">AIDA autotransporter-like protein ShdA</fullName>
    </submittedName>
</protein>
<dbReference type="AlphaFoldDB" id="A0A484ZRA3"/>
<gene>
    <name evidence="2" type="ORF">NCTC12282_04710</name>
</gene>
<feature type="domain" description="Autotransporter" evidence="1">
    <location>
        <begin position="2"/>
        <end position="74"/>
    </location>
</feature>
<name>A0A484ZRA3_9GAMM</name>
<dbReference type="Pfam" id="PF03797">
    <property type="entry name" value="Autotransporter"/>
    <property type="match status" value="1"/>
</dbReference>
<sequence>MWRTRIGARVAGRIENNGHLYHPFTELNWWHTGQNASVTFDRQRVEQDIPDNMAELKFGIQGEFDANWSSWINVGLQTGPDDYQNVSGGVGVRYVW</sequence>
<dbReference type="EMBL" id="CAADJA010000002">
    <property type="protein sequence ID" value="VFS50835.1"/>
    <property type="molecule type" value="Genomic_DNA"/>
</dbReference>
<accession>A0A484ZRA3</accession>
<dbReference type="Gene3D" id="2.40.128.130">
    <property type="entry name" value="Autotransporter beta-domain"/>
    <property type="match status" value="1"/>
</dbReference>
<proteinExistence type="predicted"/>
<dbReference type="InterPro" id="IPR036709">
    <property type="entry name" value="Autotransporte_beta_dom_sf"/>
</dbReference>
<dbReference type="SUPFAM" id="SSF103515">
    <property type="entry name" value="Autotransporter"/>
    <property type="match status" value="1"/>
</dbReference>
<evidence type="ECO:0000313" key="2">
    <source>
        <dbReference type="EMBL" id="VFS50835.1"/>
    </source>
</evidence>
<evidence type="ECO:0000259" key="1">
    <source>
        <dbReference type="Pfam" id="PF03797"/>
    </source>
</evidence>
<evidence type="ECO:0000313" key="3">
    <source>
        <dbReference type="Proteomes" id="UP000373449"/>
    </source>
</evidence>
<dbReference type="InterPro" id="IPR005546">
    <property type="entry name" value="Autotransporte_beta"/>
</dbReference>
<dbReference type="InterPro" id="IPR006315">
    <property type="entry name" value="OM_autotransptr_brl_dom"/>
</dbReference>
<organism evidence="2 3">
    <name type="scientific">Budvicia aquatica</name>
    <dbReference type="NCBI Taxonomy" id="82979"/>
    <lineage>
        <taxon>Bacteria</taxon>
        <taxon>Pseudomonadati</taxon>
        <taxon>Pseudomonadota</taxon>
        <taxon>Gammaproteobacteria</taxon>
        <taxon>Enterobacterales</taxon>
        <taxon>Budviciaceae</taxon>
        <taxon>Budvicia</taxon>
    </lineage>
</organism>